<dbReference type="AlphaFoldDB" id="A0A1Q8T9W3"/>
<gene>
    <name evidence="2" type="ORF">BTW10_14000</name>
</gene>
<reference evidence="2 3" key="1">
    <citation type="submission" date="2016-12" db="EMBL/GenBank/DDBJ databases">
        <title>Draft genome sequences of strains Salinicola socius SMB35, Salinicola sp. MH3R3-1 and Chromohalobacter sp. SMB17 from the Verkhnekamsk potash mining region of Russia.</title>
        <authorList>
            <person name="Mavrodi D.V."/>
            <person name="Olsson B.E."/>
            <person name="Korsakova E.S."/>
            <person name="Pyankova A."/>
            <person name="Mavrodi O.V."/>
            <person name="Plotnikova E.G."/>
        </authorList>
    </citation>
    <scope>NUCLEOTIDE SEQUENCE [LARGE SCALE GENOMIC DNA]</scope>
    <source>
        <strain evidence="2 3">SMB17</strain>
    </source>
</reference>
<organism evidence="2 3">
    <name type="scientific">Chromohalobacter japonicus</name>
    <dbReference type="NCBI Taxonomy" id="223900"/>
    <lineage>
        <taxon>Bacteria</taxon>
        <taxon>Pseudomonadati</taxon>
        <taxon>Pseudomonadota</taxon>
        <taxon>Gammaproteobacteria</taxon>
        <taxon>Oceanospirillales</taxon>
        <taxon>Halomonadaceae</taxon>
        <taxon>Chromohalobacter</taxon>
    </lineage>
</organism>
<keyword evidence="1" id="KW-0175">Coiled coil</keyword>
<keyword evidence="3" id="KW-1185">Reference proteome</keyword>
<dbReference type="RefSeq" id="WP_075369919.1">
    <property type="nucleotide sequence ID" value="NZ_MSDQ01000033.1"/>
</dbReference>
<name>A0A1Q8T9W3_9GAMM</name>
<protein>
    <submittedName>
        <fullName evidence="2">Uncharacterized protein</fullName>
    </submittedName>
</protein>
<dbReference type="EMBL" id="MSDQ01000033">
    <property type="protein sequence ID" value="OLO10467.1"/>
    <property type="molecule type" value="Genomic_DNA"/>
</dbReference>
<accession>A0A1Q8T9W3</accession>
<comment type="caution">
    <text evidence="2">The sequence shown here is derived from an EMBL/GenBank/DDBJ whole genome shotgun (WGS) entry which is preliminary data.</text>
</comment>
<feature type="coiled-coil region" evidence="1">
    <location>
        <begin position="86"/>
        <end position="113"/>
    </location>
</feature>
<evidence type="ECO:0000313" key="2">
    <source>
        <dbReference type="EMBL" id="OLO10467.1"/>
    </source>
</evidence>
<evidence type="ECO:0000256" key="1">
    <source>
        <dbReference type="SAM" id="Coils"/>
    </source>
</evidence>
<evidence type="ECO:0000313" key="3">
    <source>
        <dbReference type="Proteomes" id="UP000186806"/>
    </source>
</evidence>
<proteinExistence type="predicted"/>
<sequence length="195" mass="22064">MAYWNDPRVRVLKKYGILIDAEPEVLDSLPGKLPPADGDMTLHQWKLSIFGEPVDVGIFSLEWPYGNTKMKTLNGWGGEYVKQVLRHQAKVAKQRKQGELEALQLELAEAAGKAHVPKELLEAEVDDLEDSLQPSVKEFFARELEKVDDDVSMEQLLQKMLRFMNTAAAGFAQSQQRIEKLQKRLDALEPDTADC</sequence>
<dbReference type="Proteomes" id="UP000186806">
    <property type="component" value="Unassembled WGS sequence"/>
</dbReference>